<dbReference type="AlphaFoldDB" id="A0A0A3IUP5"/>
<evidence type="ECO:0000256" key="1">
    <source>
        <dbReference type="ARBA" id="ARBA00022722"/>
    </source>
</evidence>
<evidence type="ECO:0000313" key="7">
    <source>
        <dbReference type="Proteomes" id="UP000030437"/>
    </source>
</evidence>
<feature type="domain" description="HNH nuclease" evidence="5">
    <location>
        <begin position="24"/>
        <end position="80"/>
    </location>
</feature>
<sequence length="100" mass="12244">MQELTNFIAQRQLMRFYKSREWMTLRLVALKRDNHECQMCKKKGRYHKAENVHHLKEILTHPHLSLTLSNLMCLCISCHNEIHDRKPNERKQVFTNEERW</sequence>
<dbReference type="GO" id="GO:0005829">
    <property type="term" value="C:cytosol"/>
    <property type="evidence" value="ECO:0007669"/>
    <property type="project" value="TreeGrafter"/>
</dbReference>
<evidence type="ECO:0000259" key="5">
    <source>
        <dbReference type="SMART" id="SM00507"/>
    </source>
</evidence>
<evidence type="ECO:0000256" key="2">
    <source>
        <dbReference type="ARBA" id="ARBA00022801"/>
    </source>
</evidence>
<dbReference type="GO" id="GO:0003676">
    <property type="term" value="F:nucleic acid binding"/>
    <property type="evidence" value="ECO:0007669"/>
    <property type="project" value="InterPro"/>
</dbReference>
<dbReference type="GO" id="GO:0008270">
    <property type="term" value="F:zinc ion binding"/>
    <property type="evidence" value="ECO:0007669"/>
    <property type="project" value="InterPro"/>
</dbReference>
<dbReference type="STRING" id="1220589.CD32_01755"/>
<evidence type="ECO:0000256" key="3">
    <source>
        <dbReference type="ARBA" id="ARBA00038412"/>
    </source>
</evidence>
<protein>
    <recommendedName>
        <fullName evidence="4">Putative HNH nuclease YajD</fullName>
    </recommendedName>
</protein>
<dbReference type="Proteomes" id="UP000030437">
    <property type="component" value="Unassembled WGS sequence"/>
</dbReference>
<dbReference type="InterPro" id="IPR003615">
    <property type="entry name" value="HNH_nuc"/>
</dbReference>
<organism evidence="6 7">
    <name type="scientific">Lysinibacillus odysseyi 34hs-1 = NBRC 100172</name>
    <dbReference type="NCBI Taxonomy" id="1220589"/>
    <lineage>
        <taxon>Bacteria</taxon>
        <taxon>Bacillati</taxon>
        <taxon>Bacillota</taxon>
        <taxon>Bacilli</taxon>
        <taxon>Bacillales</taxon>
        <taxon>Bacillaceae</taxon>
        <taxon>Lysinibacillus</taxon>
    </lineage>
</organism>
<reference evidence="6 7" key="1">
    <citation type="submission" date="2014-02" db="EMBL/GenBank/DDBJ databases">
        <title>Draft genome sequence of Lysinibacillus odysseyi NBRC 100172.</title>
        <authorList>
            <person name="Zhang F."/>
            <person name="Wang G."/>
            <person name="Zhang L."/>
        </authorList>
    </citation>
    <scope>NUCLEOTIDE SEQUENCE [LARGE SCALE GENOMIC DNA]</scope>
    <source>
        <strain evidence="6 7">NBRC 100172</strain>
    </source>
</reference>
<dbReference type="Gene3D" id="1.10.30.50">
    <property type="match status" value="1"/>
</dbReference>
<dbReference type="CDD" id="cd00085">
    <property type="entry name" value="HNHc"/>
    <property type="match status" value="1"/>
</dbReference>
<name>A0A0A3IUP5_9BACI</name>
<keyword evidence="6" id="KW-0255">Endonuclease</keyword>
<comment type="caution">
    <text evidence="6">The sequence shown here is derived from an EMBL/GenBank/DDBJ whole genome shotgun (WGS) entry which is preliminary data.</text>
</comment>
<dbReference type="eggNOG" id="COG1403">
    <property type="taxonomic scope" value="Bacteria"/>
</dbReference>
<accession>A0A0A3IUP5</accession>
<keyword evidence="7" id="KW-1185">Reference proteome</keyword>
<gene>
    <name evidence="6" type="ORF">CD32_01755</name>
</gene>
<dbReference type="PANTHER" id="PTHR41286">
    <property type="entry name" value="HNH NUCLEASE YAJD-RELATED"/>
    <property type="match status" value="1"/>
</dbReference>
<keyword evidence="2" id="KW-0378">Hydrolase</keyword>
<dbReference type="GO" id="GO:0004519">
    <property type="term" value="F:endonuclease activity"/>
    <property type="evidence" value="ECO:0007669"/>
    <property type="project" value="UniProtKB-KW"/>
</dbReference>
<keyword evidence="1" id="KW-0540">Nuclease</keyword>
<dbReference type="Pfam" id="PF01844">
    <property type="entry name" value="HNH"/>
    <property type="match status" value="1"/>
</dbReference>
<dbReference type="SMART" id="SM00507">
    <property type="entry name" value="HNHc"/>
    <property type="match status" value="1"/>
</dbReference>
<comment type="similarity">
    <text evidence="3">Belongs to the HNH nuclease family.</text>
</comment>
<dbReference type="InterPro" id="IPR002711">
    <property type="entry name" value="HNH"/>
</dbReference>
<dbReference type="EMBL" id="JPVP01000040">
    <property type="protein sequence ID" value="KGR88411.1"/>
    <property type="molecule type" value="Genomic_DNA"/>
</dbReference>
<evidence type="ECO:0000256" key="4">
    <source>
        <dbReference type="ARBA" id="ARBA00040194"/>
    </source>
</evidence>
<dbReference type="PANTHER" id="PTHR41286:SF1">
    <property type="entry name" value="HNH NUCLEASE YAJD-RELATED"/>
    <property type="match status" value="1"/>
</dbReference>
<proteinExistence type="inferred from homology"/>
<dbReference type="GO" id="GO:0016787">
    <property type="term" value="F:hydrolase activity"/>
    <property type="evidence" value="ECO:0007669"/>
    <property type="project" value="UniProtKB-KW"/>
</dbReference>
<evidence type="ECO:0000313" key="6">
    <source>
        <dbReference type="EMBL" id="KGR88411.1"/>
    </source>
</evidence>